<dbReference type="RefSeq" id="WP_272447021.1">
    <property type="nucleotide sequence ID" value="NZ_JAMQKC010000016.1"/>
</dbReference>
<gene>
    <name evidence="8" type="ORF">NC799_13735</name>
</gene>
<evidence type="ECO:0000259" key="7">
    <source>
        <dbReference type="Pfam" id="PF03711"/>
    </source>
</evidence>
<dbReference type="PANTHER" id="PTHR43277:SF3">
    <property type="entry name" value="DECARBOXYLASE, PUTATIVE-RELATED"/>
    <property type="match status" value="1"/>
</dbReference>
<feature type="domain" description="Orn/Lys/Arg decarboxylase C-terminal" evidence="7">
    <location>
        <begin position="402"/>
        <end position="453"/>
    </location>
</feature>
<dbReference type="InterPro" id="IPR036633">
    <property type="entry name" value="Prn/Lys/Arg_de-COase_C_sf"/>
</dbReference>
<dbReference type="InterPro" id="IPR000310">
    <property type="entry name" value="Orn/Lys/Arg_deCO2ase_major_dom"/>
</dbReference>
<feature type="domain" description="Orn/Lys/Arg decarboxylases family 1 pyridoxal-P attachment site" evidence="6">
    <location>
        <begin position="7"/>
        <end position="305"/>
    </location>
</feature>
<dbReference type="CDD" id="cd00615">
    <property type="entry name" value="Orn_deC_like"/>
    <property type="match status" value="1"/>
</dbReference>
<dbReference type="GO" id="GO:0008483">
    <property type="term" value="F:transaminase activity"/>
    <property type="evidence" value="ECO:0007669"/>
    <property type="project" value="UniProtKB-KW"/>
</dbReference>
<evidence type="ECO:0000256" key="1">
    <source>
        <dbReference type="ARBA" id="ARBA00001933"/>
    </source>
</evidence>
<dbReference type="InterPro" id="IPR052357">
    <property type="entry name" value="Orn_Lys_Arg_decarboxylase-I"/>
</dbReference>
<keyword evidence="9" id="KW-1185">Reference proteome</keyword>
<dbReference type="InterPro" id="IPR015421">
    <property type="entry name" value="PyrdxlP-dep_Trfase_major"/>
</dbReference>
<protein>
    <submittedName>
        <fullName evidence="8">Aminotransferase class I/II-fold pyridoxal phosphate-dependent enzyme</fullName>
    </submittedName>
</protein>
<keyword evidence="8" id="KW-0032">Aminotransferase</keyword>
<keyword evidence="5" id="KW-0456">Lyase</keyword>
<dbReference type="SUPFAM" id="SSF55904">
    <property type="entry name" value="Ornithine decarboxylase C-terminal domain"/>
    <property type="match status" value="1"/>
</dbReference>
<keyword evidence="4" id="KW-0663">Pyridoxal phosphate</keyword>
<dbReference type="AlphaFoldDB" id="A0A9X4AFI9"/>
<dbReference type="Pfam" id="PF01276">
    <property type="entry name" value="OKR_DC_1"/>
    <property type="match status" value="1"/>
</dbReference>
<keyword evidence="3" id="KW-0210">Decarboxylase</keyword>
<evidence type="ECO:0000256" key="2">
    <source>
        <dbReference type="ARBA" id="ARBA00010671"/>
    </source>
</evidence>
<comment type="caution">
    <text evidence="8">The sequence shown here is derived from an EMBL/GenBank/DDBJ whole genome shotgun (WGS) entry which is preliminary data.</text>
</comment>
<evidence type="ECO:0000256" key="3">
    <source>
        <dbReference type="ARBA" id="ARBA00022793"/>
    </source>
</evidence>
<dbReference type="SUPFAM" id="SSF53383">
    <property type="entry name" value="PLP-dependent transferases"/>
    <property type="match status" value="1"/>
</dbReference>
<dbReference type="Pfam" id="PF03711">
    <property type="entry name" value="OKR_DC_1_C"/>
    <property type="match status" value="1"/>
</dbReference>
<evidence type="ECO:0000313" key="8">
    <source>
        <dbReference type="EMBL" id="MDC3417956.1"/>
    </source>
</evidence>
<proteinExistence type="inferred from homology"/>
<dbReference type="InterPro" id="IPR008286">
    <property type="entry name" value="Prn/Lys/Arg_de-COase_C"/>
</dbReference>
<reference evidence="8" key="1">
    <citation type="submission" date="2022-06" db="EMBL/GenBank/DDBJ databases">
        <title>Aquibacillus sp. a new bacterium isolated from soil saline samples.</title>
        <authorList>
            <person name="Galisteo C."/>
            <person name="De La Haba R."/>
            <person name="Sanchez-Porro C."/>
            <person name="Ventosa A."/>
        </authorList>
    </citation>
    <scope>NUCLEOTIDE SEQUENCE</scope>
    <source>
        <strain evidence="8">3ASR75-54</strain>
    </source>
</reference>
<dbReference type="GO" id="GO:0016831">
    <property type="term" value="F:carboxy-lyase activity"/>
    <property type="evidence" value="ECO:0007669"/>
    <property type="project" value="UniProtKB-KW"/>
</dbReference>
<keyword evidence="8" id="KW-0808">Transferase</keyword>
<accession>A0A9X4AFI9</accession>
<sequence>MINQIKTPLFDKLLEFSQNNPISFHVPGHKSGQVFPGKGQNVFSEILRIDLTELTGLDDLHAPTGVIKEAQQLAANWFQVNETFFLVGGSTVGNLAMILATCTKNDKVIVQRNCHKSIINGLELAGARPIFIYPDFDPLVNRYTGPNLASLKQAVIEHPDSKAVVLTYPDYYGTTFDLKSVVNHAHKYGIPVLVDEAHGIHFNVAQMFPQSAVELGADIVVQSTHKMATAMTMASYLHVNSNLVDRDKIANFLSMLQSSSPSYPLLASLDLARAYLATISQETIEEIKKSIIEVRDLLRKGKQWDLIPFREGLDDPLKITVQLKNGYDMGNVTRLLEENGLYYELASHNQILFIHGLHPYEQITKLEQTIENINSHLKFNRRNATIEGKIMFFSNEIGQLDLSYEQMNEKQTTFITWDEVDNHLAAEAVIPYPPGIPLLMKGEKVTTNHMELITELLKQGVSFQNTEIKKGLKVFL</sequence>
<dbReference type="Gene3D" id="3.90.105.10">
    <property type="entry name" value="Molybdopterin biosynthesis moea protein, domain 2"/>
    <property type="match status" value="1"/>
</dbReference>
<evidence type="ECO:0000256" key="5">
    <source>
        <dbReference type="ARBA" id="ARBA00023239"/>
    </source>
</evidence>
<dbReference type="Gene3D" id="3.40.640.10">
    <property type="entry name" value="Type I PLP-dependent aspartate aminotransferase-like (Major domain)"/>
    <property type="match status" value="1"/>
</dbReference>
<dbReference type="EMBL" id="JAMQKC010000016">
    <property type="protein sequence ID" value="MDC3417956.1"/>
    <property type="molecule type" value="Genomic_DNA"/>
</dbReference>
<dbReference type="InterPro" id="IPR015424">
    <property type="entry name" value="PyrdxlP-dep_Trfase"/>
</dbReference>
<name>A0A9X4AFI9_9BACI</name>
<comment type="cofactor">
    <cofactor evidence="1">
        <name>pyridoxal 5'-phosphate</name>
        <dbReference type="ChEBI" id="CHEBI:597326"/>
    </cofactor>
</comment>
<dbReference type="Proteomes" id="UP001145069">
    <property type="component" value="Unassembled WGS sequence"/>
</dbReference>
<evidence type="ECO:0000259" key="6">
    <source>
        <dbReference type="Pfam" id="PF01276"/>
    </source>
</evidence>
<evidence type="ECO:0000256" key="4">
    <source>
        <dbReference type="ARBA" id="ARBA00022898"/>
    </source>
</evidence>
<organism evidence="8 9">
    <name type="scientific">Aquibacillus salsiterrae</name>
    <dbReference type="NCBI Taxonomy" id="2950439"/>
    <lineage>
        <taxon>Bacteria</taxon>
        <taxon>Bacillati</taxon>
        <taxon>Bacillota</taxon>
        <taxon>Bacilli</taxon>
        <taxon>Bacillales</taxon>
        <taxon>Bacillaceae</taxon>
        <taxon>Aquibacillus</taxon>
    </lineage>
</organism>
<dbReference type="PANTHER" id="PTHR43277">
    <property type="entry name" value="ARGININE DECARBOXYLASE"/>
    <property type="match status" value="1"/>
</dbReference>
<evidence type="ECO:0000313" key="9">
    <source>
        <dbReference type="Proteomes" id="UP001145069"/>
    </source>
</evidence>
<comment type="similarity">
    <text evidence="2">Belongs to the Orn/Lys/Arg decarboxylase class-I family.</text>
</comment>